<dbReference type="NCBIfam" id="TIGR03132">
    <property type="entry name" value="malonate_mdcB"/>
    <property type="match status" value="1"/>
</dbReference>
<dbReference type="InterPro" id="IPR017555">
    <property type="entry name" value="TriPribosyl-deP-CoA_syn"/>
</dbReference>
<name>A0A7I7XRI1_9MYCO</name>
<dbReference type="NCBIfam" id="NF002315">
    <property type="entry name" value="PRK01237.1"/>
    <property type="match status" value="1"/>
</dbReference>
<organism evidence="6 7">
    <name type="scientific">Mycolicibacterium confluentis</name>
    <dbReference type="NCBI Taxonomy" id="28047"/>
    <lineage>
        <taxon>Bacteria</taxon>
        <taxon>Bacillati</taxon>
        <taxon>Actinomycetota</taxon>
        <taxon>Actinomycetes</taxon>
        <taxon>Mycobacteriales</taxon>
        <taxon>Mycobacteriaceae</taxon>
        <taxon>Mycolicibacterium</taxon>
    </lineage>
</organism>
<reference evidence="6" key="2">
    <citation type="submission" date="2020-02" db="EMBL/GenBank/DDBJ databases">
        <authorList>
            <person name="Matsumoto Y."/>
            <person name="Motooka D."/>
            <person name="Nakamura S."/>
        </authorList>
    </citation>
    <scope>NUCLEOTIDE SEQUENCE</scope>
    <source>
        <strain evidence="6">JCM 13671</strain>
    </source>
</reference>
<dbReference type="Proteomes" id="UP000466931">
    <property type="component" value="Chromosome"/>
</dbReference>
<reference evidence="6" key="1">
    <citation type="journal article" date="2019" name="Emerg. Microbes Infect.">
        <title>Comprehensive subspecies identification of 175 nontuberculous mycobacteria species based on 7547 genomic profiles.</title>
        <authorList>
            <person name="Matsumoto Y."/>
            <person name="Kinjo T."/>
            <person name="Motooka D."/>
            <person name="Nabeya D."/>
            <person name="Jung N."/>
            <person name="Uechi K."/>
            <person name="Horii T."/>
            <person name="Iida T."/>
            <person name="Fujita J."/>
            <person name="Nakamura S."/>
        </authorList>
    </citation>
    <scope>NUCLEOTIDE SEQUENCE [LARGE SCALE GENOMIC DNA]</scope>
    <source>
        <strain evidence="6">JCM 13671</strain>
    </source>
</reference>
<dbReference type="InterPro" id="IPR002736">
    <property type="entry name" value="CitG"/>
</dbReference>
<dbReference type="EC" id="2.4.2.52" evidence="2"/>
<gene>
    <name evidence="6" type="primary">mdcB</name>
    <name evidence="6" type="ORF">MCNF_04810</name>
</gene>
<keyword evidence="3" id="KW-0808">Transferase</keyword>
<dbReference type="HAMAP" id="MF_01883">
    <property type="entry name" value="MdcB"/>
    <property type="match status" value="1"/>
</dbReference>
<keyword evidence="7" id="KW-1185">Reference proteome</keyword>
<dbReference type="GO" id="GO:0046917">
    <property type="term" value="F:triphosphoribosyl-dephospho-CoA synthase activity"/>
    <property type="evidence" value="ECO:0007669"/>
    <property type="project" value="UniProtKB-EC"/>
</dbReference>
<comment type="catalytic activity">
    <reaction evidence="1">
        <text>3'-dephospho-CoA + ATP = 2'-(5''-triphospho-alpha-D-ribosyl)-3'-dephospho-CoA + adenine</text>
        <dbReference type="Rhea" id="RHEA:15117"/>
        <dbReference type="ChEBI" id="CHEBI:16708"/>
        <dbReference type="ChEBI" id="CHEBI:30616"/>
        <dbReference type="ChEBI" id="CHEBI:57328"/>
        <dbReference type="ChEBI" id="CHEBI:61378"/>
        <dbReference type="EC" id="2.4.2.52"/>
    </reaction>
</comment>
<accession>A0A7I7XRI1</accession>
<evidence type="ECO:0000256" key="5">
    <source>
        <dbReference type="ARBA" id="ARBA00022840"/>
    </source>
</evidence>
<dbReference type="GO" id="GO:0005524">
    <property type="term" value="F:ATP binding"/>
    <property type="evidence" value="ECO:0007669"/>
    <property type="project" value="UniProtKB-KW"/>
</dbReference>
<evidence type="ECO:0000313" key="6">
    <source>
        <dbReference type="EMBL" id="BBZ31876.1"/>
    </source>
</evidence>
<proteinExistence type="inferred from homology"/>
<dbReference type="RefSeq" id="WP_085155445.1">
    <property type="nucleotide sequence ID" value="NZ_AP022612.1"/>
</dbReference>
<evidence type="ECO:0000313" key="7">
    <source>
        <dbReference type="Proteomes" id="UP000466931"/>
    </source>
</evidence>
<dbReference type="Pfam" id="PF01874">
    <property type="entry name" value="CitG"/>
    <property type="match status" value="1"/>
</dbReference>
<dbReference type="PANTHER" id="PTHR30201:SF2">
    <property type="entry name" value="2-(5''-TRIPHOSPHORIBOSYL)-3'-DEPHOSPHOCOENZYME-A SYNTHASE"/>
    <property type="match status" value="1"/>
</dbReference>
<evidence type="ECO:0000256" key="1">
    <source>
        <dbReference type="ARBA" id="ARBA00001210"/>
    </source>
</evidence>
<evidence type="ECO:0000256" key="2">
    <source>
        <dbReference type="ARBA" id="ARBA00012074"/>
    </source>
</evidence>
<evidence type="ECO:0000256" key="3">
    <source>
        <dbReference type="ARBA" id="ARBA00022679"/>
    </source>
</evidence>
<protein>
    <recommendedName>
        <fullName evidence="2">triphosphoribosyl-dephospho-CoA synthase</fullName>
        <ecNumber evidence="2">2.4.2.52</ecNumber>
    </recommendedName>
</protein>
<dbReference type="GO" id="GO:0051191">
    <property type="term" value="P:prosthetic group biosynthetic process"/>
    <property type="evidence" value="ECO:0007669"/>
    <property type="project" value="TreeGrafter"/>
</dbReference>
<keyword evidence="4" id="KW-0547">Nucleotide-binding</keyword>
<keyword evidence="5" id="KW-0067">ATP-binding</keyword>
<dbReference type="PANTHER" id="PTHR30201">
    <property type="entry name" value="TRIPHOSPHORIBOSYL-DEPHOSPHO-COA SYNTHASE"/>
    <property type="match status" value="1"/>
</dbReference>
<dbReference type="EMBL" id="AP022612">
    <property type="protein sequence ID" value="BBZ31876.1"/>
    <property type="molecule type" value="Genomic_DNA"/>
</dbReference>
<sequence length="283" mass="28621">MRTSSSLATAPLTSIEIADMAVAALHAEADLTPKPGLVDQRGRGAHTDMDLAVLHASADSLHLAFAECASAATQSLADDELRARLGEIGRAGERDMLAVTGGVNTHRGALWALGLLSAGAALGADAVAVAARLAAIPDPHGPSTASHGARVRQRYGVSGATGEAQAGFPHVRLHALPALRASRRSGADEGTARLTALLALMATLEDTCVLHRGGPDGLSAVQAGARAVLDAGGIGTPEGRHHFTALDELCLSGRLSPGGSGDLLSATVFLDALDAEGLTPCRP</sequence>
<dbReference type="AlphaFoldDB" id="A0A7I7XRI1"/>
<evidence type="ECO:0000256" key="4">
    <source>
        <dbReference type="ARBA" id="ARBA00022741"/>
    </source>
</evidence>
<dbReference type="OrthoDB" id="114886at2"/>
<dbReference type="Gene3D" id="1.10.4200.10">
    <property type="entry name" value="Triphosphoribosyl-dephospho-CoA protein"/>
    <property type="match status" value="2"/>
</dbReference>